<reference evidence="1 2" key="1">
    <citation type="submission" date="2024-02" db="EMBL/GenBank/DDBJ databases">
        <authorList>
            <person name="Vignale AGUSTIN F."/>
            <person name="Sosa J E."/>
            <person name="Modenutti C."/>
        </authorList>
    </citation>
    <scope>NUCLEOTIDE SEQUENCE [LARGE SCALE GENOMIC DNA]</scope>
</reference>
<gene>
    <name evidence="1" type="ORF">ILEXP_LOCUS24668</name>
</gene>
<protein>
    <submittedName>
        <fullName evidence="1">Uncharacterized protein</fullName>
    </submittedName>
</protein>
<dbReference type="PANTHER" id="PTHR34371:SF2">
    <property type="entry name" value="DUF688 FAMILY PROTEIN"/>
    <property type="match status" value="1"/>
</dbReference>
<sequence>MGSEAVLDRNSSPTLPLFSFQPMQSPEHSGMLTPLHTLASVPFRWEEEPGKPRPPCSTTTHITVHPNNKGPKCLKLPPRLLFKAKSIKNIHSPTTVLDKTNISAAPSFRIISKRELCLDSKNMGHERGQTGTMILGKKLYKETKSRGLFGSWGQKNPKLEDDGKKRVGGGCFVFPSSMDIAGCDDGETGGGTRMKMARIIGNGSCSPVSHAKSQFRAAAYEVFKKVISWRRKSNKDGFSI</sequence>
<accession>A0ABC8SJN9</accession>
<dbReference type="Proteomes" id="UP001642360">
    <property type="component" value="Unassembled WGS sequence"/>
</dbReference>
<keyword evidence="2" id="KW-1185">Reference proteome</keyword>
<name>A0ABC8SJN9_9AQUA</name>
<dbReference type="EMBL" id="CAUOFW020002825">
    <property type="protein sequence ID" value="CAK9156236.1"/>
    <property type="molecule type" value="Genomic_DNA"/>
</dbReference>
<dbReference type="PANTHER" id="PTHR34371">
    <property type="entry name" value="OS01G0551000 PROTEIN"/>
    <property type="match status" value="1"/>
</dbReference>
<comment type="caution">
    <text evidence="1">The sequence shown here is derived from an EMBL/GenBank/DDBJ whole genome shotgun (WGS) entry which is preliminary data.</text>
</comment>
<proteinExistence type="predicted"/>
<evidence type="ECO:0000313" key="2">
    <source>
        <dbReference type="Proteomes" id="UP001642360"/>
    </source>
</evidence>
<dbReference type="AlphaFoldDB" id="A0ABC8SJN9"/>
<evidence type="ECO:0000313" key="1">
    <source>
        <dbReference type="EMBL" id="CAK9156236.1"/>
    </source>
</evidence>
<organism evidence="1 2">
    <name type="scientific">Ilex paraguariensis</name>
    <name type="common">yerba mate</name>
    <dbReference type="NCBI Taxonomy" id="185542"/>
    <lineage>
        <taxon>Eukaryota</taxon>
        <taxon>Viridiplantae</taxon>
        <taxon>Streptophyta</taxon>
        <taxon>Embryophyta</taxon>
        <taxon>Tracheophyta</taxon>
        <taxon>Spermatophyta</taxon>
        <taxon>Magnoliopsida</taxon>
        <taxon>eudicotyledons</taxon>
        <taxon>Gunneridae</taxon>
        <taxon>Pentapetalae</taxon>
        <taxon>asterids</taxon>
        <taxon>campanulids</taxon>
        <taxon>Aquifoliales</taxon>
        <taxon>Aquifoliaceae</taxon>
        <taxon>Ilex</taxon>
    </lineage>
</organism>